<evidence type="ECO:0000313" key="2">
    <source>
        <dbReference type="EMBL" id="HHK67838.1"/>
    </source>
</evidence>
<dbReference type="PANTHER" id="PTHR43471:SF1">
    <property type="entry name" value="ABC TRANSPORTER PERMEASE PROTEIN NOSY-RELATED"/>
    <property type="match status" value="1"/>
</dbReference>
<feature type="transmembrane region" description="Helical" evidence="1">
    <location>
        <begin position="142"/>
        <end position="165"/>
    </location>
</feature>
<feature type="transmembrane region" description="Helical" evidence="1">
    <location>
        <begin position="60"/>
        <end position="81"/>
    </location>
</feature>
<reference evidence="2" key="1">
    <citation type="journal article" date="2020" name="mSystems">
        <title>Genome- and Community-Level Interaction Insights into Carbon Utilization and Element Cycling Functions of Hydrothermarchaeota in Hydrothermal Sediment.</title>
        <authorList>
            <person name="Zhou Z."/>
            <person name="Liu Y."/>
            <person name="Xu W."/>
            <person name="Pan J."/>
            <person name="Luo Z.H."/>
            <person name="Li M."/>
        </authorList>
    </citation>
    <scope>NUCLEOTIDE SEQUENCE [LARGE SCALE GENOMIC DNA]</scope>
    <source>
        <strain evidence="2">SpSt-1056</strain>
    </source>
</reference>
<keyword evidence="1" id="KW-0812">Transmembrane</keyword>
<feature type="transmembrane region" description="Helical" evidence="1">
    <location>
        <begin position="107"/>
        <end position="130"/>
    </location>
</feature>
<organism evidence="2">
    <name type="scientific">Caldiarchaeum subterraneum</name>
    <dbReference type="NCBI Taxonomy" id="311458"/>
    <lineage>
        <taxon>Archaea</taxon>
        <taxon>Nitrososphaerota</taxon>
        <taxon>Candidatus Caldarchaeales</taxon>
        <taxon>Candidatus Caldarchaeaceae</taxon>
        <taxon>Candidatus Caldarchaeum</taxon>
    </lineage>
</organism>
<feature type="transmembrane region" description="Helical" evidence="1">
    <location>
        <begin position="21"/>
        <end position="40"/>
    </location>
</feature>
<sequence>MLSREFKTLLVREIQESLRNKWLIIYAVIYAVLGLSLSYYSVLGLSYLGLKAFGRVSAALVNLTLYMVPLMSLSLAGLSLVTEREKNTLEMLLAQPVSKTEVAVSRYLGITLSIFLSTLLGYGLAAWYLWLVLSSGDIVVFLQLMLISLLAASTLSAVGLLISILSRTRFEALATVLLTWLTLVVIYDLLVMGVTLIADLKVADILNLLILNPVESARILMVQALDPSLLLLGPTGLYITRTLGSLITLAFTTSMLAWTAACLAAAIVLFNRQDL</sequence>
<dbReference type="Pfam" id="PF12679">
    <property type="entry name" value="ABC2_membrane_2"/>
    <property type="match status" value="1"/>
</dbReference>
<comment type="caution">
    <text evidence="2">The sequence shown here is derived from an EMBL/GenBank/DDBJ whole genome shotgun (WGS) entry which is preliminary data.</text>
</comment>
<feature type="transmembrane region" description="Helical" evidence="1">
    <location>
        <begin position="177"/>
        <end position="198"/>
    </location>
</feature>
<protein>
    <submittedName>
        <fullName evidence="2">ABC transporter permease</fullName>
    </submittedName>
</protein>
<proteinExistence type="predicted"/>
<name>A0A7C5L8U5_CALS0</name>
<gene>
    <name evidence="2" type="ORF">ENM11_01605</name>
</gene>
<feature type="transmembrane region" description="Helical" evidence="1">
    <location>
        <begin position="246"/>
        <end position="270"/>
    </location>
</feature>
<dbReference type="GO" id="GO:0005886">
    <property type="term" value="C:plasma membrane"/>
    <property type="evidence" value="ECO:0007669"/>
    <property type="project" value="UniProtKB-SubCell"/>
</dbReference>
<dbReference type="EMBL" id="DRWN01000014">
    <property type="protein sequence ID" value="HHK67838.1"/>
    <property type="molecule type" value="Genomic_DNA"/>
</dbReference>
<accession>A0A7C5L8U5</accession>
<keyword evidence="1" id="KW-1133">Transmembrane helix</keyword>
<keyword evidence="1" id="KW-0472">Membrane</keyword>
<evidence type="ECO:0000256" key="1">
    <source>
        <dbReference type="SAM" id="Phobius"/>
    </source>
</evidence>
<dbReference type="AlphaFoldDB" id="A0A7C5L8U5"/>
<dbReference type="PANTHER" id="PTHR43471">
    <property type="entry name" value="ABC TRANSPORTER PERMEASE"/>
    <property type="match status" value="1"/>
</dbReference>
<dbReference type="GO" id="GO:0140359">
    <property type="term" value="F:ABC-type transporter activity"/>
    <property type="evidence" value="ECO:0007669"/>
    <property type="project" value="InterPro"/>
</dbReference>